<comment type="caution">
    <text evidence="1">The sequence shown here is derived from an EMBL/GenBank/DDBJ whole genome shotgun (WGS) entry which is preliminary data.</text>
</comment>
<sequence>MAAADGQADADYQVIVPAPRLEAAETAIRASPDRRGGGTTTSFELARAWASPDYLRATVHKPGEVRGHEP</sequence>
<evidence type="ECO:0000313" key="1">
    <source>
        <dbReference type="EMBL" id="MEE7459694.1"/>
    </source>
</evidence>
<organism evidence="1 2">
    <name type="scientific">Methylobacterium radiotolerans</name>
    <dbReference type="NCBI Taxonomy" id="31998"/>
    <lineage>
        <taxon>Bacteria</taxon>
        <taxon>Pseudomonadati</taxon>
        <taxon>Pseudomonadota</taxon>
        <taxon>Alphaproteobacteria</taxon>
        <taxon>Hyphomicrobiales</taxon>
        <taxon>Methylobacteriaceae</taxon>
        <taxon>Methylobacterium</taxon>
    </lineage>
</organism>
<proteinExistence type="predicted"/>
<protein>
    <submittedName>
        <fullName evidence="1">Uncharacterized protein</fullName>
    </submittedName>
</protein>
<name>A0ABU7TGJ2_9HYPH</name>
<accession>A0ABU7TGJ2</accession>
<keyword evidence="2" id="KW-1185">Reference proteome</keyword>
<gene>
    <name evidence="1" type="ORF">MRSR164_23825</name>
</gene>
<dbReference type="EMBL" id="MLBY01000005">
    <property type="protein sequence ID" value="MEE7459694.1"/>
    <property type="molecule type" value="Genomic_DNA"/>
</dbReference>
<evidence type="ECO:0000313" key="2">
    <source>
        <dbReference type="Proteomes" id="UP001349262"/>
    </source>
</evidence>
<dbReference type="Proteomes" id="UP001349262">
    <property type="component" value="Unassembled WGS sequence"/>
</dbReference>
<reference evidence="1 2" key="1">
    <citation type="journal article" date="2012" name="Genet. Mol. Biol.">
        <title>Analysis of 16S rRNA and mxaF genes revealing insights into Methylobacterium niche-specific plant association.</title>
        <authorList>
            <person name="Dourado M.N."/>
            <person name="Andreote F.D."/>
            <person name="Dini-Andreote F."/>
            <person name="Conti R."/>
            <person name="Araujo J.M."/>
            <person name="Araujo W.L."/>
        </authorList>
    </citation>
    <scope>NUCLEOTIDE SEQUENCE [LARGE SCALE GENOMIC DNA]</scope>
    <source>
        <strain evidence="1 2">SR1.6/4</strain>
    </source>
</reference>